<dbReference type="InterPro" id="IPR039421">
    <property type="entry name" value="Type_1_exporter"/>
</dbReference>
<dbReference type="Gene3D" id="1.20.1560.10">
    <property type="entry name" value="ABC transporter type 1, transmembrane domain"/>
    <property type="match status" value="2"/>
</dbReference>
<comment type="subcellular location">
    <subcellularLocation>
        <location evidence="1">Mitochondrion inner membrane</location>
        <topology evidence="1">Multi-pass membrane protein</topology>
    </subcellularLocation>
</comment>
<name>A0A813X5Y2_9BILA</name>
<feature type="transmembrane region" description="Helical" evidence="8">
    <location>
        <begin position="332"/>
        <end position="357"/>
    </location>
</feature>
<dbReference type="EMBL" id="CAJNOQ010001013">
    <property type="protein sequence ID" value="CAF0860263.1"/>
    <property type="molecule type" value="Genomic_DNA"/>
</dbReference>
<evidence type="ECO:0000256" key="8">
    <source>
        <dbReference type="SAM" id="Phobius"/>
    </source>
</evidence>
<evidence type="ECO:0008006" key="14">
    <source>
        <dbReference type="Google" id="ProtNLM"/>
    </source>
</evidence>
<gene>
    <name evidence="11" type="ORF">GPM918_LOCUS6548</name>
    <name evidence="12" type="ORF">SRO942_LOCUS6548</name>
</gene>
<proteinExistence type="predicted"/>
<dbReference type="PANTHER" id="PTHR43394">
    <property type="entry name" value="ATP-DEPENDENT PERMEASE MDL1, MITOCHONDRIAL"/>
    <property type="match status" value="1"/>
</dbReference>
<evidence type="ECO:0000313" key="13">
    <source>
        <dbReference type="Proteomes" id="UP000663829"/>
    </source>
</evidence>
<dbReference type="InterPro" id="IPR003439">
    <property type="entry name" value="ABC_transporter-like_ATP-bd"/>
</dbReference>
<reference evidence="11" key="1">
    <citation type="submission" date="2021-02" db="EMBL/GenBank/DDBJ databases">
        <authorList>
            <person name="Nowell W R."/>
        </authorList>
    </citation>
    <scope>NUCLEOTIDE SEQUENCE</scope>
</reference>
<dbReference type="InterPro" id="IPR011527">
    <property type="entry name" value="ABC1_TM_dom"/>
</dbReference>
<keyword evidence="5" id="KW-0067">ATP-binding</keyword>
<feature type="domain" description="ABC transporter" evidence="9">
    <location>
        <begin position="403"/>
        <end position="642"/>
    </location>
</feature>
<feature type="transmembrane region" description="Helical" evidence="8">
    <location>
        <begin position="150"/>
        <end position="173"/>
    </location>
</feature>
<evidence type="ECO:0000259" key="10">
    <source>
        <dbReference type="PROSITE" id="PS50929"/>
    </source>
</evidence>
<evidence type="ECO:0000256" key="2">
    <source>
        <dbReference type="ARBA" id="ARBA00022448"/>
    </source>
</evidence>
<dbReference type="GO" id="GO:0005743">
    <property type="term" value="C:mitochondrial inner membrane"/>
    <property type="evidence" value="ECO:0007669"/>
    <property type="project" value="UniProtKB-SubCell"/>
</dbReference>
<evidence type="ECO:0000259" key="9">
    <source>
        <dbReference type="PROSITE" id="PS50893"/>
    </source>
</evidence>
<dbReference type="InterPro" id="IPR036640">
    <property type="entry name" value="ABC1_TM_sf"/>
</dbReference>
<evidence type="ECO:0000313" key="12">
    <source>
        <dbReference type="EMBL" id="CAF3647928.1"/>
    </source>
</evidence>
<dbReference type="SUPFAM" id="SSF52540">
    <property type="entry name" value="P-loop containing nucleoside triphosphate hydrolases"/>
    <property type="match status" value="1"/>
</dbReference>
<evidence type="ECO:0000313" key="11">
    <source>
        <dbReference type="EMBL" id="CAF0860263.1"/>
    </source>
</evidence>
<dbReference type="GO" id="GO:0005524">
    <property type="term" value="F:ATP binding"/>
    <property type="evidence" value="ECO:0007669"/>
    <property type="project" value="UniProtKB-KW"/>
</dbReference>
<evidence type="ECO:0000256" key="7">
    <source>
        <dbReference type="ARBA" id="ARBA00023136"/>
    </source>
</evidence>
<dbReference type="SUPFAM" id="SSF90123">
    <property type="entry name" value="ABC transporter transmembrane region"/>
    <property type="match status" value="1"/>
</dbReference>
<sequence>MAFRLFTSCCRNGNSSLFLYTTKYIFSPSPSSHLLALRKCVYSSLIKPQKSVPKNLLSLLRKFSLSHINRRRPNSLLLSEKKKPTTKASFSDLKRLLRLAVNEKGRILFAIVLLCISSGVTMCVPYFLGKIIDMLQTYKGSELKRRLKQISFALVCIFLIGAICNYGRIYLILSTSQRIIKRLREQLFESILRKEMAFFDKNKTGELVNRLSSDTEVMANSITQNISDGLRATTQAIAGVGLMFYISPQLAFVGMSTIPPVALGAIMFGRYVKRISTKVQTALAHATDVAEERFANIRTVKAFSQEMKEIRLYNKKIGDVLELKFKESLAYALFYGMTGLSGNCIVLTVGVSISGLFSFHLELMRGIGASQAVWGLLTEENSELIQPITTAPTFMRDLFLKDILFDNITFAYPTRPDVKVIENLTLKVPGGKILAIVGSSGSGKSTLSQLLLRFYKPQEGNIFIGETNIQDISLDFLRQNIGSVPQEPVLFSSSIRDNIAYGIEQTDSIPIEQIYNAADRANAFSFIETFPDKYETKVGERGTMISGGQKQRIALARAILRDPNVLLLDEATSALDAASEYLVQEALETIMENRTVIIIAHRLSTIKNADYIAVVDKGKIGELGSYSELMNIENGLFKKLVETQTMVDTDYSVEG</sequence>
<dbReference type="GO" id="GO:0015421">
    <property type="term" value="F:ABC-type oligopeptide transporter activity"/>
    <property type="evidence" value="ECO:0007669"/>
    <property type="project" value="TreeGrafter"/>
</dbReference>
<feature type="transmembrane region" description="Helical" evidence="8">
    <location>
        <begin position="107"/>
        <end position="129"/>
    </location>
</feature>
<evidence type="ECO:0000256" key="1">
    <source>
        <dbReference type="ARBA" id="ARBA00004448"/>
    </source>
</evidence>
<evidence type="ECO:0000256" key="4">
    <source>
        <dbReference type="ARBA" id="ARBA00022741"/>
    </source>
</evidence>
<protein>
    <recommendedName>
        <fullName evidence="14">ATP-binding cassette sub-family B member 10</fullName>
    </recommendedName>
</protein>
<dbReference type="Pfam" id="PF00664">
    <property type="entry name" value="ABC_membrane"/>
    <property type="match status" value="1"/>
</dbReference>
<dbReference type="Pfam" id="PF00005">
    <property type="entry name" value="ABC_tran"/>
    <property type="match status" value="1"/>
</dbReference>
<dbReference type="CDD" id="cd18573">
    <property type="entry name" value="ABC_6TM_ABCB10_like"/>
    <property type="match status" value="1"/>
</dbReference>
<evidence type="ECO:0000256" key="5">
    <source>
        <dbReference type="ARBA" id="ARBA00022840"/>
    </source>
</evidence>
<keyword evidence="2" id="KW-0813">Transport</keyword>
<dbReference type="InterPro" id="IPR027417">
    <property type="entry name" value="P-loop_NTPase"/>
</dbReference>
<dbReference type="Proteomes" id="UP000663829">
    <property type="component" value="Unassembled WGS sequence"/>
</dbReference>
<dbReference type="GO" id="GO:0016887">
    <property type="term" value="F:ATP hydrolysis activity"/>
    <property type="evidence" value="ECO:0007669"/>
    <property type="project" value="InterPro"/>
</dbReference>
<dbReference type="SMART" id="SM00382">
    <property type="entry name" value="AAA"/>
    <property type="match status" value="1"/>
</dbReference>
<comment type="caution">
    <text evidence="11">The sequence shown here is derived from an EMBL/GenBank/DDBJ whole genome shotgun (WGS) entry which is preliminary data.</text>
</comment>
<dbReference type="GO" id="GO:0090374">
    <property type="term" value="P:oligopeptide export from mitochondrion"/>
    <property type="evidence" value="ECO:0007669"/>
    <property type="project" value="TreeGrafter"/>
</dbReference>
<dbReference type="PROSITE" id="PS00211">
    <property type="entry name" value="ABC_TRANSPORTER_1"/>
    <property type="match status" value="1"/>
</dbReference>
<feature type="domain" description="ABC transmembrane type-1" evidence="10">
    <location>
        <begin position="108"/>
        <end position="349"/>
    </location>
</feature>
<feature type="transmembrane region" description="Helical" evidence="8">
    <location>
        <begin position="250"/>
        <end position="268"/>
    </location>
</feature>
<dbReference type="InterPro" id="IPR003593">
    <property type="entry name" value="AAA+_ATPase"/>
</dbReference>
<keyword evidence="4" id="KW-0547">Nucleotide-binding</keyword>
<organism evidence="11 13">
    <name type="scientific">Didymodactylos carnosus</name>
    <dbReference type="NCBI Taxonomy" id="1234261"/>
    <lineage>
        <taxon>Eukaryota</taxon>
        <taxon>Metazoa</taxon>
        <taxon>Spiralia</taxon>
        <taxon>Gnathifera</taxon>
        <taxon>Rotifera</taxon>
        <taxon>Eurotatoria</taxon>
        <taxon>Bdelloidea</taxon>
        <taxon>Philodinida</taxon>
        <taxon>Philodinidae</taxon>
        <taxon>Didymodactylos</taxon>
    </lineage>
</organism>
<dbReference type="Proteomes" id="UP000681722">
    <property type="component" value="Unassembled WGS sequence"/>
</dbReference>
<dbReference type="PANTHER" id="PTHR43394:SF1">
    <property type="entry name" value="ATP-BINDING CASSETTE SUB-FAMILY B MEMBER 10, MITOCHONDRIAL"/>
    <property type="match status" value="1"/>
</dbReference>
<evidence type="ECO:0000256" key="3">
    <source>
        <dbReference type="ARBA" id="ARBA00022692"/>
    </source>
</evidence>
<dbReference type="EMBL" id="CAJOBC010001013">
    <property type="protein sequence ID" value="CAF3647928.1"/>
    <property type="molecule type" value="Genomic_DNA"/>
</dbReference>
<dbReference type="AlphaFoldDB" id="A0A813X5Y2"/>
<dbReference type="PROSITE" id="PS50929">
    <property type="entry name" value="ABC_TM1F"/>
    <property type="match status" value="1"/>
</dbReference>
<keyword evidence="7 8" id="KW-0472">Membrane</keyword>
<dbReference type="FunFam" id="3.40.50.300:FF:000403">
    <property type="entry name" value="ATP-binding cassette sub-family B member 8, mitochondrial"/>
    <property type="match status" value="1"/>
</dbReference>
<keyword evidence="6 8" id="KW-1133">Transmembrane helix</keyword>
<accession>A0A813X5Y2</accession>
<dbReference type="InterPro" id="IPR017871">
    <property type="entry name" value="ABC_transporter-like_CS"/>
</dbReference>
<keyword evidence="3 8" id="KW-0812">Transmembrane</keyword>
<keyword evidence="13" id="KW-1185">Reference proteome</keyword>
<dbReference type="OrthoDB" id="6500128at2759"/>
<evidence type="ECO:0000256" key="6">
    <source>
        <dbReference type="ARBA" id="ARBA00022989"/>
    </source>
</evidence>
<dbReference type="Gene3D" id="3.40.50.300">
    <property type="entry name" value="P-loop containing nucleotide triphosphate hydrolases"/>
    <property type="match status" value="1"/>
</dbReference>
<dbReference type="PROSITE" id="PS50893">
    <property type="entry name" value="ABC_TRANSPORTER_2"/>
    <property type="match status" value="1"/>
</dbReference>